<evidence type="ECO:0000313" key="1">
    <source>
        <dbReference type="EMBL" id="MCV9928757.1"/>
    </source>
</evidence>
<gene>
    <name evidence="1" type="ORF">OIU83_13890</name>
</gene>
<proteinExistence type="predicted"/>
<reference evidence="1" key="1">
    <citation type="submission" date="2022-10" db="EMBL/GenBank/DDBJ databases">
        <title>Two novel species of Flavobacterium.</title>
        <authorList>
            <person name="Liu Q."/>
            <person name="Xin Y.-H."/>
        </authorList>
    </citation>
    <scope>NUCLEOTIDE SEQUENCE</scope>
    <source>
        <strain evidence="1">LS1R49</strain>
    </source>
</reference>
<dbReference type="Proteomes" id="UP001151079">
    <property type="component" value="Unassembled WGS sequence"/>
</dbReference>
<comment type="caution">
    <text evidence="1">The sequence shown here is derived from an EMBL/GenBank/DDBJ whole genome shotgun (WGS) entry which is preliminary data.</text>
</comment>
<dbReference type="EMBL" id="JAOZEW010000014">
    <property type="protein sequence ID" value="MCV9928757.1"/>
    <property type="molecule type" value="Genomic_DNA"/>
</dbReference>
<dbReference type="AlphaFoldDB" id="A0A9X2ZHG2"/>
<organism evidence="1 2">
    <name type="scientific">Flavobacterium shii</name>
    <dbReference type="NCBI Taxonomy" id="2987687"/>
    <lineage>
        <taxon>Bacteria</taxon>
        <taxon>Pseudomonadati</taxon>
        <taxon>Bacteroidota</taxon>
        <taxon>Flavobacteriia</taxon>
        <taxon>Flavobacteriales</taxon>
        <taxon>Flavobacteriaceae</taxon>
        <taxon>Flavobacterium</taxon>
    </lineage>
</organism>
<keyword evidence="2" id="KW-1185">Reference proteome</keyword>
<protein>
    <submittedName>
        <fullName evidence="1">Uncharacterized protein</fullName>
    </submittedName>
</protein>
<accession>A0A9X2ZHG2</accession>
<dbReference type="RefSeq" id="WP_264206866.1">
    <property type="nucleotide sequence ID" value="NZ_JAOZEW010000014.1"/>
</dbReference>
<sequence>MGTSVSLGDYEPEEIKEPWEESQYRDLSRAYYTQSLNMKIDTDNDGLLHCITAVTSLELNKCYTDSKENLTINKSPRNCYLSALTIYMDNKGEIIKGEKILTQFRLVYEASEGRHLLDSSFKIKKQKEACIDAKELHNHVIKNKIVTFRNGKVYLLKKFHEYIIQASLCNRRTDVNYTNMKVTANRDELNKTLSLLGIAESSIGFTPGKAPIIADIAMKILGLALSVEPQFSLAEYTYPIKGPVYLDNATTIQEYKRENANGYVSPQRKIGEPRRENKDILKILEEWGLNIKK</sequence>
<name>A0A9X2ZHG2_9FLAO</name>
<evidence type="ECO:0000313" key="2">
    <source>
        <dbReference type="Proteomes" id="UP001151079"/>
    </source>
</evidence>